<protein>
    <recommendedName>
        <fullName evidence="1">DUF4219 domain-containing protein</fullName>
    </recommendedName>
</protein>
<evidence type="ECO:0000313" key="3">
    <source>
        <dbReference type="Proteomes" id="UP001358586"/>
    </source>
</evidence>
<comment type="caution">
    <text evidence="2">The sequence shown here is derived from an EMBL/GenBank/DDBJ whole genome shotgun (WGS) entry which is preliminary data.</text>
</comment>
<evidence type="ECO:0000313" key="2">
    <source>
        <dbReference type="EMBL" id="KAK5833932.1"/>
    </source>
</evidence>
<keyword evidence="3" id="KW-1185">Reference proteome</keyword>
<organism evidence="2 3">
    <name type="scientific">Gossypium arboreum</name>
    <name type="common">Tree cotton</name>
    <name type="synonym">Gossypium nanking</name>
    <dbReference type="NCBI Taxonomy" id="29729"/>
    <lineage>
        <taxon>Eukaryota</taxon>
        <taxon>Viridiplantae</taxon>
        <taxon>Streptophyta</taxon>
        <taxon>Embryophyta</taxon>
        <taxon>Tracheophyta</taxon>
        <taxon>Spermatophyta</taxon>
        <taxon>Magnoliopsida</taxon>
        <taxon>eudicotyledons</taxon>
        <taxon>Gunneridae</taxon>
        <taxon>Pentapetalae</taxon>
        <taxon>rosids</taxon>
        <taxon>malvids</taxon>
        <taxon>Malvales</taxon>
        <taxon>Malvaceae</taxon>
        <taxon>Malvoideae</taxon>
        <taxon>Gossypium</taxon>
    </lineage>
</organism>
<gene>
    <name evidence="2" type="ORF">PVK06_017798</name>
</gene>
<reference evidence="2 3" key="1">
    <citation type="submission" date="2023-03" db="EMBL/GenBank/DDBJ databases">
        <title>WGS of Gossypium arboreum.</title>
        <authorList>
            <person name="Yu D."/>
        </authorList>
    </citation>
    <scope>NUCLEOTIDE SEQUENCE [LARGE SCALE GENOMIC DNA]</scope>
    <source>
        <tissue evidence="2">Leaf</tissue>
    </source>
</reference>
<dbReference type="Proteomes" id="UP001358586">
    <property type="component" value="Chromosome 5"/>
</dbReference>
<proteinExistence type="predicted"/>
<dbReference type="PANTHER" id="PTHR35317:SF24">
    <property type="entry name" value="RETROVIRUS-RELATED POL POLYPROTEIN FROM TRANSPOSON TNT 1-94"/>
    <property type="match status" value="1"/>
</dbReference>
<dbReference type="Pfam" id="PF13961">
    <property type="entry name" value="DUF4219"/>
    <property type="match status" value="1"/>
</dbReference>
<feature type="domain" description="DUF4219" evidence="1">
    <location>
        <begin position="16"/>
        <end position="40"/>
    </location>
</feature>
<dbReference type="InterPro" id="IPR025314">
    <property type="entry name" value="DUF4219"/>
</dbReference>
<name>A0ABR0Q4G9_GOSAR</name>
<sequence>MESGSSNMSALAPPVFDGENYQTWAVRMQAYMESCDYWEVFEEDYEVTLVLNNPTMNMIKMHKERNTGKAKMELHARKQMKATLEATLVEKEFIEGEY</sequence>
<evidence type="ECO:0000259" key="1">
    <source>
        <dbReference type="Pfam" id="PF13961"/>
    </source>
</evidence>
<dbReference type="PANTHER" id="PTHR35317">
    <property type="entry name" value="OS04G0629600 PROTEIN"/>
    <property type="match status" value="1"/>
</dbReference>
<dbReference type="EMBL" id="JARKNE010000005">
    <property type="protein sequence ID" value="KAK5833932.1"/>
    <property type="molecule type" value="Genomic_DNA"/>
</dbReference>
<accession>A0ABR0Q4G9</accession>